<evidence type="ECO:0000313" key="2">
    <source>
        <dbReference type="WBParaSite" id="SPAL_0000960850.1"/>
    </source>
</evidence>
<reference evidence="2" key="1">
    <citation type="submission" date="2017-02" db="UniProtKB">
        <authorList>
            <consortium name="WormBaseParasite"/>
        </authorList>
    </citation>
    <scope>IDENTIFICATION</scope>
</reference>
<dbReference type="InterPro" id="IPR036719">
    <property type="entry name" value="Neuro-gated_channel_TM_sf"/>
</dbReference>
<organism evidence="1 2">
    <name type="scientific">Strongyloides papillosus</name>
    <name type="common">Intestinal threadworm</name>
    <dbReference type="NCBI Taxonomy" id="174720"/>
    <lineage>
        <taxon>Eukaryota</taxon>
        <taxon>Metazoa</taxon>
        <taxon>Ecdysozoa</taxon>
        <taxon>Nematoda</taxon>
        <taxon>Chromadorea</taxon>
        <taxon>Rhabditida</taxon>
        <taxon>Tylenchina</taxon>
        <taxon>Panagrolaimomorpha</taxon>
        <taxon>Strongyloidoidea</taxon>
        <taxon>Strongyloididae</taxon>
        <taxon>Strongyloides</taxon>
    </lineage>
</organism>
<dbReference type="GO" id="GO:0006811">
    <property type="term" value="P:monoatomic ion transport"/>
    <property type="evidence" value="ECO:0007669"/>
    <property type="project" value="InterPro"/>
</dbReference>
<dbReference type="WBParaSite" id="SPAL_0000960850.1">
    <property type="protein sequence ID" value="SPAL_0000960850.1"/>
    <property type="gene ID" value="SPAL_0000960850"/>
</dbReference>
<evidence type="ECO:0000313" key="1">
    <source>
        <dbReference type="Proteomes" id="UP000046392"/>
    </source>
</evidence>
<dbReference type="AlphaFoldDB" id="A0A0N5BUU0"/>
<keyword evidence="1" id="KW-1185">Reference proteome</keyword>
<dbReference type="SUPFAM" id="SSF90112">
    <property type="entry name" value="Neurotransmitter-gated ion-channel transmembrane pore"/>
    <property type="match status" value="1"/>
</dbReference>
<accession>A0A0N5BUU0</accession>
<dbReference type="Gene3D" id="6.10.250.2810">
    <property type="match status" value="1"/>
</dbReference>
<dbReference type="Proteomes" id="UP000046392">
    <property type="component" value="Unplaced"/>
</dbReference>
<proteinExistence type="predicted"/>
<protein>
    <submittedName>
        <fullName evidence="2">Transposase</fullName>
    </submittedName>
</protein>
<name>A0A0N5BUU0_STREA</name>
<dbReference type="GO" id="GO:0016020">
    <property type="term" value="C:membrane"/>
    <property type="evidence" value="ECO:0007669"/>
    <property type="project" value="InterPro"/>
</dbReference>
<sequence>LTSTFLFGNISKNLPRASYVKAINVWNGCLDVL</sequence>